<keyword evidence="3" id="KW-1185">Reference proteome</keyword>
<evidence type="ECO:0000313" key="3">
    <source>
        <dbReference type="Proteomes" id="UP001383192"/>
    </source>
</evidence>
<dbReference type="AlphaFoldDB" id="A0AAW0CXK3"/>
<evidence type="ECO:0000256" key="1">
    <source>
        <dbReference type="SAM" id="MobiDB-lite"/>
    </source>
</evidence>
<feature type="compositionally biased region" description="Polar residues" evidence="1">
    <location>
        <begin position="82"/>
        <end position="97"/>
    </location>
</feature>
<comment type="caution">
    <text evidence="2">The sequence shown here is derived from an EMBL/GenBank/DDBJ whole genome shotgun (WGS) entry which is preliminary data.</text>
</comment>
<sequence length="506" mass="56933">MSTRESFAVDYEDQLGPLDGGTQYMSTPHHQIEPTPKSGVQQFGSLDAEYAPDTTGVRTHHVTTRRQRQDPVDDTYPHISPTGATSEVPNIQETTPGTAIPPRRVELTAQAVQTLRGLTKVVKGVRDASGRDFELFTKKVFETTAKREHIYSQKFDSILQYLDDLSTGKQELGTELPDYILNLDEEIDASFDENWERGISEIYELNRKLARNARDLEELRTLQRDTSSTISSPTPQATTTETPVMKTSFKLSEFADKLRNLPLHENKLPRPAIEEVDDDEPEYRGERIQNTQGPIIQEVINGYNLPHSTTAPPSVPKNTRPSRPSGVNDIKTPPPPSEEAIWKSRVGFQRMRNAELREKGYSDIPDQNVGFNEDAVPVDKAKTPRQVWDRAHTANPPSGEPKEQTSGGTKPQGRDNRRTRHNNPGDGNGSDSSDPDKPKKLPDPLPEPVPYKRRHTPWENESEDSSGDSELDDEESGISEYLSPTSDEDTRKSKHENPEDRVIRWT</sequence>
<feature type="region of interest" description="Disordered" evidence="1">
    <location>
        <begin position="359"/>
        <end position="506"/>
    </location>
</feature>
<feature type="region of interest" description="Disordered" evidence="1">
    <location>
        <begin position="1"/>
        <end position="99"/>
    </location>
</feature>
<feature type="compositionally biased region" description="Basic and acidic residues" evidence="1">
    <location>
        <begin position="377"/>
        <end position="392"/>
    </location>
</feature>
<accession>A0AAW0CXK3</accession>
<dbReference type="Proteomes" id="UP001383192">
    <property type="component" value="Unassembled WGS sequence"/>
</dbReference>
<reference evidence="2 3" key="1">
    <citation type="submission" date="2024-01" db="EMBL/GenBank/DDBJ databases">
        <title>A draft genome for a cacao thread blight-causing isolate of Paramarasmius palmivorus.</title>
        <authorList>
            <person name="Baruah I.K."/>
            <person name="Bukari Y."/>
            <person name="Amoako-Attah I."/>
            <person name="Meinhardt L.W."/>
            <person name="Bailey B.A."/>
            <person name="Cohen S.P."/>
        </authorList>
    </citation>
    <scope>NUCLEOTIDE SEQUENCE [LARGE SCALE GENOMIC DNA]</scope>
    <source>
        <strain evidence="2 3">GH-12</strain>
    </source>
</reference>
<evidence type="ECO:0000313" key="2">
    <source>
        <dbReference type="EMBL" id="KAK7044017.1"/>
    </source>
</evidence>
<feature type="compositionally biased region" description="Polar residues" evidence="1">
    <location>
        <begin position="306"/>
        <end position="322"/>
    </location>
</feature>
<name>A0AAW0CXK3_9AGAR</name>
<protein>
    <submittedName>
        <fullName evidence="2">Uncharacterized protein</fullName>
    </submittedName>
</protein>
<feature type="compositionally biased region" description="Basic and acidic residues" evidence="1">
    <location>
        <begin position="488"/>
        <end position="506"/>
    </location>
</feature>
<organism evidence="2 3">
    <name type="scientific">Paramarasmius palmivorus</name>
    <dbReference type="NCBI Taxonomy" id="297713"/>
    <lineage>
        <taxon>Eukaryota</taxon>
        <taxon>Fungi</taxon>
        <taxon>Dikarya</taxon>
        <taxon>Basidiomycota</taxon>
        <taxon>Agaricomycotina</taxon>
        <taxon>Agaricomycetes</taxon>
        <taxon>Agaricomycetidae</taxon>
        <taxon>Agaricales</taxon>
        <taxon>Marasmiineae</taxon>
        <taxon>Marasmiaceae</taxon>
        <taxon>Paramarasmius</taxon>
    </lineage>
</organism>
<proteinExistence type="predicted"/>
<feature type="compositionally biased region" description="Polar residues" evidence="1">
    <location>
        <begin position="224"/>
        <end position="242"/>
    </location>
</feature>
<feature type="compositionally biased region" description="Low complexity" evidence="1">
    <location>
        <begin position="422"/>
        <end position="432"/>
    </location>
</feature>
<feature type="region of interest" description="Disordered" evidence="1">
    <location>
        <begin position="304"/>
        <end position="340"/>
    </location>
</feature>
<feature type="compositionally biased region" description="Acidic residues" evidence="1">
    <location>
        <begin position="460"/>
        <end position="477"/>
    </location>
</feature>
<dbReference type="EMBL" id="JAYKXP010000027">
    <property type="protein sequence ID" value="KAK7044017.1"/>
    <property type="molecule type" value="Genomic_DNA"/>
</dbReference>
<gene>
    <name evidence="2" type="ORF">VNI00_008187</name>
</gene>
<feature type="region of interest" description="Disordered" evidence="1">
    <location>
        <begin position="223"/>
        <end position="242"/>
    </location>
</feature>